<evidence type="ECO:0000313" key="11">
    <source>
        <dbReference type="Proteomes" id="UP000594261"/>
    </source>
</evidence>
<evidence type="ECO:0000256" key="3">
    <source>
        <dbReference type="ARBA" id="ARBA00023125"/>
    </source>
</evidence>
<dbReference type="OMA" id="FTHSTYY"/>
<keyword evidence="6" id="KW-0175">Coiled coil</keyword>
<dbReference type="CDD" id="cd00265">
    <property type="entry name" value="MADS_MEF2_like"/>
    <property type="match status" value="1"/>
</dbReference>
<dbReference type="GO" id="GO:0045944">
    <property type="term" value="P:positive regulation of transcription by RNA polymerase II"/>
    <property type="evidence" value="ECO:0007669"/>
    <property type="project" value="InterPro"/>
</dbReference>
<accession>A0A7N2MVH9</accession>
<dbReference type="InterPro" id="IPR036879">
    <property type="entry name" value="TF_MADSbox_sf"/>
</dbReference>
<keyword evidence="2" id="KW-0805">Transcription regulation</keyword>
<dbReference type="SMART" id="SM00432">
    <property type="entry name" value="MADS"/>
    <property type="match status" value="1"/>
</dbReference>
<evidence type="ECO:0000313" key="10">
    <source>
        <dbReference type="EnsemblPlants" id="QL11p013875:mrna"/>
    </source>
</evidence>
<evidence type="ECO:0000256" key="1">
    <source>
        <dbReference type="ARBA" id="ARBA00004123"/>
    </source>
</evidence>
<feature type="domain" description="MADS-box" evidence="8">
    <location>
        <begin position="1"/>
        <end position="61"/>
    </location>
</feature>
<evidence type="ECO:0000256" key="6">
    <source>
        <dbReference type="SAM" id="Coils"/>
    </source>
</evidence>
<dbReference type="PROSITE" id="PS50066">
    <property type="entry name" value="MADS_BOX_2"/>
    <property type="match status" value="1"/>
</dbReference>
<feature type="region of interest" description="Disordered" evidence="7">
    <location>
        <begin position="249"/>
        <end position="273"/>
    </location>
</feature>
<dbReference type="EnsemblPlants" id="QL11p013875:mrna">
    <property type="protein sequence ID" value="QL11p013875:mrna"/>
    <property type="gene ID" value="QL11p013875"/>
</dbReference>
<evidence type="ECO:0000256" key="2">
    <source>
        <dbReference type="ARBA" id="ARBA00023015"/>
    </source>
</evidence>
<reference evidence="10" key="2">
    <citation type="submission" date="2021-01" db="UniProtKB">
        <authorList>
            <consortium name="EnsemblPlants"/>
        </authorList>
    </citation>
    <scope>IDENTIFICATION</scope>
</reference>
<dbReference type="InterPro" id="IPR002487">
    <property type="entry name" value="TF_Kbox"/>
</dbReference>
<feature type="coiled-coil region" evidence="6">
    <location>
        <begin position="128"/>
        <end position="163"/>
    </location>
</feature>
<feature type="domain" description="K-box" evidence="9">
    <location>
        <begin position="87"/>
        <end position="179"/>
    </location>
</feature>
<dbReference type="GO" id="GO:0000977">
    <property type="term" value="F:RNA polymerase II transcription regulatory region sequence-specific DNA binding"/>
    <property type="evidence" value="ECO:0007669"/>
    <property type="project" value="InterPro"/>
</dbReference>
<dbReference type="PANTHER" id="PTHR48019">
    <property type="entry name" value="SERUM RESPONSE FACTOR HOMOLOG"/>
    <property type="match status" value="1"/>
</dbReference>
<evidence type="ECO:0000256" key="4">
    <source>
        <dbReference type="ARBA" id="ARBA00023163"/>
    </source>
</evidence>
<dbReference type="AlphaFoldDB" id="A0A7N2MVH9"/>
<keyword evidence="4" id="KW-0804">Transcription</keyword>
<dbReference type="InterPro" id="IPR002100">
    <property type="entry name" value="TF_MADSbox"/>
</dbReference>
<keyword evidence="11" id="KW-1185">Reference proteome</keyword>
<dbReference type="GO" id="GO:0005634">
    <property type="term" value="C:nucleus"/>
    <property type="evidence" value="ECO:0007669"/>
    <property type="project" value="UniProtKB-SubCell"/>
</dbReference>
<keyword evidence="5" id="KW-0539">Nucleus</keyword>
<dbReference type="Pfam" id="PF01486">
    <property type="entry name" value="K-box"/>
    <property type="match status" value="1"/>
</dbReference>
<dbReference type="EMBL" id="LRBV02000011">
    <property type="status" value="NOT_ANNOTATED_CDS"/>
    <property type="molecule type" value="Genomic_DNA"/>
</dbReference>
<dbReference type="Proteomes" id="UP000594261">
    <property type="component" value="Chromosome 11"/>
</dbReference>
<dbReference type="PROSITE" id="PS51297">
    <property type="entry name" value="K_BOX"/>
    <property type="match status" value="1"/>
</dbReference>
<dbReference type="InParanoid" id="A0A7N2MVH9"/>
<dbReference type="InterPro" id="IPR050142">
    <property type="entry name" value="MADS-box/MEF2_TF"/>
</dbReference>
<evidence type="ECO:0000256" key="7">
    <source>
        <dbReference type="SAM" id="MobiDB-lite"/>
    </source>
</evidence>
<evidence type="ECO:0008006" key="12">
    <source>
        <dbReference type="Google" id="ProtNLM"/>
    </source>
</evidence>
<evidence type="ECO:0000259" key="8">
    <source>
        <dbReference type="PROSITE" id="PS50066"/>
    </source>
</evidence>
<comment type="subcellular location">
    <subcellularLocation>
        <location evidence="1">Nucleus</location>
    </subcellularLocation>
</comment>
<evidence type="ECO:0000256" key="5">
    <source>
        <dbReference type="ARBA" id="ARBA00023242"/>
    </source>
</evidence>
<dbReference type="SUPFAM" id="SSF55455">
    <property type="entry name" value="SRF-like"/>
    <property type="match status" value="1"/>
</dbReference>
<dbReference type="FunCoup" id="A0A7N2MVH9">
    <property type="interactions" value="18"/>
</dbReference>
<proteinExistence type="predicted"/>
<dbReference type="GO" id="GO:0046983">
    <property type="term" value="F:protein dimerization activity"/>
    <property type="evidence" value="ECO:0007669"/>
    <property type="project" value="InterPro"/>
</dbReference>
<name>A0A7N2MVH9_QUELO</name>
<protein>
    <recommendedName>
        <fullName evidence="12">MADS-box protein FBP24</fullName>
    </recommendedName>
</protein>
<dbReference type="PROSITE" id="PS00350">
    <property type="entry name" value="MADS_BOX_1"/>
    <property type="match status" value="1"/>
</dbReference>
<reference evidence="10 11" key="1">
    <citation type="journal article" date="2016" name="G3 (Bethesda)">
        <title>First Draft Assembly and Annotation of the Genome of a California Endemic Oak Quercus lobata Nee (Fagaceae).</title>
        <authorList>
            <person name="Sork V.L."/>
            <person name="Fitz-Gibbon S.T."/>
            <person name="Puiu D."/>
            <person name="Crepeau M."/>
            <person name="Gugger P.F."/>
            <person name="Sherman R."/>
            <person name="Stevens K."/>
            <person name="Langley C.H."/>
            <person name="Pellegrini M."/>
            <person name="Salzberg S.L."/>
        </authorList>
    </citation>
    <scope>NUCLEOTIDE SEQUENCE [LARGE SCALE GENOMIC DNA]</scope>
    <source>
        <strain evidence="10 11">cv. SW786</strain>
    </source>
</reference>
<keyword evidence="3" id="KW-0238">DNA-binding</keyword>
<organism evidence="10 11">
    <name type="scientific">Quercus lobata</name>
    <name type="common">Valley oak</name>
    <dbReference type="NCBI Taxonomy" id="97700"/>
    <lineage>
        <taxon>Eukaryota</taxon>
        <taxon>Viridiplantae</taxon>
        <taxon>Streptophyta</taxon>
        <taxon>Embryophyta</taxon>
        <taxon>Tracheophyta</taxon>
        <taxon>Spermatophyta</taxon>
        <taxon>Magnoliopsida</taxon>
        <taxon>eudicotyledons</taxon>
        <taxon>Gunneridae</taxon>
        <taxon>Pentapetalae</taxon>
        <taxon>rosids</taxon>
        <taxon>fabids</taxon>
        <taxon>Fagales</taxon>
        <taxon>Fagaceae</taxon>
        <taxon>Quercus</taxon>
    </lineage>
</organism>
<dbReference type="GO" id="GO:0003700">
    <property type="term" value="F:DNA-binding transcription factor activity"/>
    <property type="evidence" value="ECO:0007669"/>
    <property type="project" value="InterPro"/>
</dbReference>
<sequence length="273" mass="31862">MGRRRVSISRIENRTTRQVTFAKRRVGLFKKTHELSVLCDAQIGIMVFSSSGKLYEYCSDASGMEHIIRRYKIATGTDQIPESNDQLEQIHGELKRMQRETLSLELSLQRYTGEDLNSVQFGDLHELEQKLENSVNKVRERMFELLQQQIDNLRRKGKMLHDENENLYQLNQLKENQVALDHQAELDQHQQMTMVHKTEDRRHVLESFPFSGEEQPSSVLTQATLPPLFNPYRLQPTQPNLQDFSLQLPDYDPYPDQPTNHITSGPLETLRSR</sequence>
<dbReference type="PRINTS" id="PR00404">
    <property type="entry name" value="MADSDOMAIN"/>
</dbReference>
<dbReference type="InterPro" id="IPR033896">
    <property type="entry name" value="MEF2-like_N"/>
</dbReference>
<dbReference type="Gramene" id="QL11p013875:mrna">
    <property type="protein sequence ID" value="QL11p013875:mrna"/>
    <property type="gene ID" value="QL11p013875"/>
</dbReference>
<dbReference type="Pfam" id="PF00319">
    <property type="entry name" value="SRF-TF"/>
    <property type="match status" value="1"/>
</dbReference>
<evidence type="ECO:0000259" key="9">
    <source>
        <dbReference type="PROSITE" id="PS51297"/>
    </source>
</evidence>
<dbReference type="Gene3D" id="3.40.1810.10">
    <property type="entry name" value="Transcription factor, MADS-box"/>
    <property type="match status" value="1"/>
</dbReference>